<evidence type="ECO:0000313" key="4">
    <source>
        <dbReference type="Proteomes" id="UP001317532"/>
    </source>
</evidence>
<keyword evidence="2" id="KW-1133">Transmembrane helix</keyword>
<evidence type="ECO:0000313" key="3">
    <source>
        <dbReference type="EMBL" id="BDE07947.1"/>
    </source>
</evidence>
<keyword evidence="2" id="KW-0812">Transmembrane</keyword>
<dbReference type="Proteomes" id="UP001317532">
    <property type="component" value="Chromosome"/>
</dbReference>
<sequence length="152" mass="15444">MLHGIVVWSLTTLVTVYLLTTAIGGILGGATGLLGKVVGAAGTGAAGAAPAISSAVGTQLKKNGITVDTVTSKVQTILRQTGNPKLSPEALKAQAQHQGNLAKSTAGASAQHPQATHQNVNELVYRFLHDTGATSRAADRQALINVVARSNT</sequence>
<protein>
    <submittedName>
        <fullName evidence="3">Uncharacterized protein</fullName>
    </submittedName>
</protein>
<organism evidence="3 4">
    <name type="scientific">Vulcanimicrobium alpinum</name>
    <dbReference type="NCBI Taxonomy" id="3016050"/>
    <lineage>
        <taxon>Bacteria</taxon>
        <taxon>Bacillati</taxon>
        <taxon>Vulcanimicrobiota</taxon>
        <taxon>Vulcanimicrobiia</taxon>
        <taxon>Vulcanimicrobiales</taxon>
        <taxon>Vulcanimicrobiaceae</taxon>
        <taxon>Vulcanimicrobium</taxon>
    </lineage>
</organism>
<gene>
    <name evidence="3" type="ORF">WPS_32230</name>
</gene>
<proteinExistence type="predicted"/>
<feature type="compositionally biased region" description="Polar residues" evidence="1">
    <location>
        <begin position="95"/>
        <end position="115"/>
    </location>
</feature>
<evidence type="ECO:0000256" key="2">
    <source>
        <dbReference type="SAM" id="Phobius"/>
    </source>
</evidence>
<accession>A0AAN2CBL5</accession>
<name>A0AAN2CBL5_UNVUL</name>
<dbReference type="KEGG" id="vab:WPS_32230"/>
<evidence type="ECO:0000256" key="1">
    <source>
        <dbReference type="SAM" id="MobiDB-lite"/>
    </source>
</evidence>
<feature type="transmembrane region" description="Helical" evidence="2">
    <location>
        <begin position="6"/>
        <end position="27"/>
    </location>
</feature>
<feature type="region of interest" description="Disordered" evidence="1">
    <location>
        <begin position="90"/>
        <end position="115"/>
    </location>
</feature>
<dbReference type="EMBL" id="AP025523">
    <property type="protein sequence ID" value="BDE07947.1"/>
    <property type="molecule type" value="Genomic_DNA"/>
</dbReference>
<keyword evidence="2" id="KW-0472">Membrane</keyword>
<reference evidence="3 4" key="1">
    <citation type="journal article" date="2022" name="ISME Commun">
        <title>Vulcanimicrobium alpinus gen. nov. sp. nov., the first cultivated representative of the candidate phylum 'Eremiobacterota', is a metabolically versatile aerobic anoxygenic phototroph.</title>
        <authorList>
            <person name="Yabe S."/>
            <person name="Muto K."/>
            <person name="Abe K."/>
            <person name="Yokota A."/>
            <person name="Staudigel H."/>
            <person name="Tebo B.M."/>
        </authorList>
    </citation>
    <scope>NUCLEOTIDE SEQUENCE [LARGE SCALE GENOMIC DNA]</scope>
    <source>
        <strain evidence="3 4">WC8-2</strain>
    </source>
</reference>
<dbReference type="AlphaFoldDB" id="A0AAN2CBL5"/>
<keyword evidence="4" id="KW-1185">Reference proteome</keyword>